<dbReference type="InterPro" id="IPR029026">
    <property type="entry name" value="tRNA_m1G_MTases_N"/>
</dbReference>
<evidence type="ECO:0000256" key="4">
    <source>
        <dbReference type="ARBA" id="ARBA00022691"/>
    </source>
</evidence>
<dbReference type="HAMAP" id="MF_01885">
    <property type="entry name" value="tRNA_methyltr_TrmL"/>
    <property type="match status" value="1"/>
</dbReference>
<dbReference type="EMBL" id="BTTX01000004">
    <property type="protein sequence ID" value="GMU08731.1"/>
    <property type="molecule type" value="Genomic_DNA"/>
</dbReference>
<dbReference type="PANTHER" id="PTHR42971:SF1">
    <property type="entry name" value="TRNA (CYTIDINE(34)-2'-O)-METHYLTRANSFERASE"/>
    <property type="match status" value="1"/>
</dbReference>
<dbReference type="Pfam" id="PF00588">
    <property type="entry name" value="SpoU_methylase"/>
    <property type="match status" value="1"/>
</dbReference>
<keyword evidence="9" id="KW-1185">Reference proteome</keyword>
<comment type="catalytic activity">
    <reaction evidence="6">
        <text>5-carboxymethylaminomethyluridine(34) in tRNA(Leu) + S-adenosyl-L-methionine = 5-carboxymethylaminomethyl-2'-O-methyluridine(34) in tRNA(Leu) + S-adenosyl-L-homocysteine + H(+)</text>
        <dbReference type="Rhea" id="RHEA:43088"/>
        <dbReference type="Rhea" id="RHEA-COMP:10333"/>
        <dbReference type="Rhea" id="RHEA-COMP:10334"/>
        <dbReference type="ChEBI" id="CHEBI:15378"/>
        <dbReference type="ChEBI" id="CHEBI:57856"/>
        <dbReference type="ChEBI" id="CHEBI:59789"/>
        <dbReference type="ChEBI" id="CHEBI:74508"/>
        <dbReference type="ChEBI" id="CHEBI:74511"/>
        <dbReference type="EC" id="2.1.1.207"/>
    </reaction>
</comment>
<evidence type="ECO:0000256" key="3">
    <source>
        <dbReference type="ARBA" id="ARBA00022679"/>
    </source>
</evidence>
<feature type="domain" description="tRNA/rRNA methyltransferase SpoU type" evidence="7">
    <location>
        <begin position="13"/>
        <end position="152"/>
    </location>
</feature>
<dbReference type="InterPro" id="IPR029028">
    <property type="entry name" value="Alpha/beta_knot_MTases"/>
</dbReference>
<feature type="binding site" evidence="6">
    <location>
        <position position="111"/>
    </location>
    <ligand>
        <name>S-adenosyl-L-methionine</name>
        <dbReference type="ChEBI" id="CHEBI:59789"/>
    </ligand>
</feature>
<keyword evidence="4 6" id="KW-0949">S-adenosyl-L-methionine</keyword>
<protein>
    <recommendedName>
        <fullName evidence="6">Putative tRNA (cytidine(34)-2'-O)-methyltransferase</fullName>
        <ecNumber evidence="6">2.1.1.207</ecNumber>
    </recommendedName>
    <alternativeName>
        <fullName evidence="6">tRNA (cytidine/uridine-2'-O-)-methyltransferase</fullName>
    </alternativeName>
</protein>
<feature type="binding site" evidence="6">
    <location>
        <position position="132"/>
    </location>
    <ligand>
        <name>S-adenosyl-L-methionine</name>
        <dbReference type="ChEBI" id="CHEBI:59789"/>
    </ligand>
</feature>
<keyword evidence="1 6" id="KW-0963">Cytoplasm</keyword>
<comment type="catalytic activity">
    <reaction evidence="6">
        <text>cytidine(34) in tRNA + S-adenosyl-L-methionine = 2'-O-methylcytidine(34) in tRNA + S-adenosyl-L-homocysteine + H(+)</text>
        <dbReference type="Rhea" id="RHEA:43084"/>
        <dbReference type="Rhea" id="RHEA-COMP:10331"/>
        <dbReference type="Rhea" id="RHEA-COMP:10332"/>
        <dbReference type="ChEBI" id="CHEBI:15378"/>
        <dbReference type="ChEBI" id="CHEBI:57856"/>
        <dbReference type="ChEBI" id="CHEBI:59789"/>
        <dbReference type="ChEBI" id="CHEBI:74495"/>
        <dbReference type="ChEBI" id="CHEBI:82748"/>
        <dbReference type="EC" id="2.1.1.207"/>
    </reaction>
</comment>
<comment type="function">
    <text evidence="6">Could methylate the ribose at the nucleotide 34 wobble position in tRNA.</text>
</comment>
<evidence type="ECO:0000313" key="8">
    <source>
        <dbReference type="EMBL" id="GMU08731.1"/>
    </source>
</evidence>
<accession>A0ABQ6QYI7</accession>
<comment type="caution">
    <text evidence="6">Lacks conserved residue(s) required for the propagation of feature annotation.</text>
</comment>
<name>A0ABQ6QYI7_9BACT</name>
<evidence type="ECO:0000313" key="9">
    <source>
        <dbReference type="Proteomes" id="UP001342631"/>
    </source>
</evidence>
<dbReference type="SUPFAM" id="SSF75217">
    <property type="entry name" value="alpha/beta knot"/>
    <property type="match status" value="1"/>
</dbReference>
<reference evidence="8 9" key="1">
    <citation type="journal article" date="2024" name="Arch. Microbiol.">
        <title>Corallococcus caeni sp. nov., a novel myxobacterium isolated from activated sludge.</title>
        <authorList>
            <person name="Tomita S."/>
            <person name="Nakai R."/>
            <person name="Kuroda K."/>
            <person name="Kurashita H."/>
            <person name="Hatamoto M."/>
            <person name="Yamaguchi T."/>
            <person name="Narihiro T."/>
        </authorList>
    </citation>
    <scope>NUCLEOTIDE SEQUENCE [LARGE SCALE GENOMIC DNA]</scope>
    <source>
        <strain evidence="8 9">NO1</strain>
    </source>
</reference>
<sequence length="171" mass="18808">MFYPMLEPLASPLHLVLVSPQIPPNTGNVARLCAVTGCRLILVEPLGFSIDDRNLKRAGLDYWDKVFLKLYPTYDAYVAEYPQARRWLFSARAETSLYAARFEPGDHLVFGSEVTGLLPEVMEGGTGTPVTIPMLPERRSLNLSTSVGIGAYEALRQVQLGTAARQAPPSN</sequence>
<evidence type="ECO:0000256" key="6">
    <source>
        <dbReference type="HAMAP-Rule" id="MF_01885"/>
    </source>
</evidence>
<feature type="binding site" evidence="6">
    <location>
        <position position="140"/>
    </location>
    <ligand>
        <name>S-adenosyl-L-methionine</name>
        <dbReference type="ChEBI" id="CHEBI:59789"/>
    </ligand>
</feature>
<evidence type="ECO:0000259" key="7">
    <source>
        <dbReference type="Pfam" id="PF00588"/>
    </source>
</evidence>
<evidence type="ECO:0000256" key="1">
    <source>
        <dbReference type="ARBA" id="ARBA00022490"/>
    </source>
</evidence>
<keyword evidence="5 6" id="KW-0819">tRNA processing</keyword>
<comment type="caution">
    <text evidence="8">The sequence shown here is derived from an EMBL/GenBank/DDBJ whole genome shotgun (WGS) entry which is preliminary data.</text>
</comment>
<keyword evidence="3 6" id="KW-0808">Transferase</keyword>
<evidence type="ECO:0000256" key="5">
    <source>
        <dbReference type="ARBA" id="ARBA00022694"/>
    </source>
</evidence>
<gene>
    <name evidence="8" type="ORF">ASNO1_49840</name>
</gene>
<proteinExistence type="inferred from homology"/>
<dbReference type="PIRSF" id="PIRSF029256">
    <property type="entry name" value="SpoU_TrmH_prd"/>
    <property type="match status" value="1"/>
</dbReference>
<organism evidence="8 9">
    <name type="scientific">Corallococcus caeni</name>
    <dbReference type="NCBI Taxonomy" id="3082388"/>
    <lineage>
        <taxon>Bacteria</taxon>
        <taxon>Pseudomonadati</taxon>
        <taxon>Myxococcota</taxon>
        <taxon>Myxococcia</taxon>
        <taxon>Myxococcales</taxon>
        <taxon>Cystobacterineae</taxon>
        <taxon>Myxococcaceae</taxon>
        <taxon>Corallococcus</taxon>
    </lineage>
</organism>
<dbReference type="CDD" id="cd18094">
    <property type="entry name" value="SpoU-like_TrmL"/>
    <property type="match status" value="1"/>
</dbReference>
<evidence type="ECO:0000256" key="2">
    <source>
        <dbReference type="ARBA" id="ARBA00022603"/>
    </source>
</evidence>
<dbReference type="Gene3D" id="3.40.1280.10">
    <property type="match status" value="1"/>
</dbReference>
<dbReference type="EC" id="2.1.1.207" evidence="6"/>
<comment type="subcellular location">
    <subcellularLocation>
        <location evidence="6">Cytoplasm</location>
    </subcellularLocation>
</comment>
<dbReference type="InterPro" id="IPR001537">
    <property type="entry name" value="SpoU_MeTrfase"/>
</dbReference>
<dbReference type="InterPro" id="IPR016914">
    <property type="entry name" value="TrmL"/>
</dbReference>
<comment type="similarity">
    <text evidence="6">Belongs to the class IV-like SAM-binding methyltransferase superfamily. RNA methyltransferase TrmH family. TrmL subfamily.</text>
</comment>
<dbReference type="PANTHER" id="PTHR42971">
    <property type="entry name" value="TRNA (CYTIDINE(34)-2'-O)-METHYLTRANSFERASE"/>
    <property type="match status" value="1"/>
</dbReference>
<dbReference type="Proteomes" id="UP001342631">
    <property type="component" value="Unassembled WGS sequence"/>
</dbReference>
<keyword evidence="2 6" id="KW-0489">Methyltransferase</keyword>